<dbReference type="RefSeq" id="XP_024713357.1">
    <property type="nucleotide sequence ID" value="XM_024858447.1"/>
</dbReference>
<feature type="domain" description="WH1" evidence="3">
    <location>
        <begin position="16"/>
        <end position="127"/>
    </location>
</feature>
<dbReference type="SUPFAM" id="SSF50729">
    <property type="entry name" value="PH domain-like"/>
    <property type="match status" value="1"/>
</dbReference>
<proteinExistence type="predicted"/>
<dbReference type="PROSITE" id="PS51082">
    <property type="entry name" value="WH2"/>
    <property type="match status" value="1"/>
</dbReference>
<dbReference type="GO" id="GO:0140224">
    <property type="term" value="C:SLAC complex"/>
    <property type="evidence" value="ECO:0007669"/>
    <property type="project" value="EnsemblFungi"/>
</dbReference>
<dbReference type="GO" id="GO:0030479">
    <property type="term" value="C:actin cortical patch"/>
    <property type="evidence" value="ECO:0007669"/>
    <property type="project" value="EnsemblFungi"/>
</dbReference>
<feature type="compositionally biased region" description="Polar residues" evidence="2">
    <location>
        <begin position="231"/>
        <end position="243"/>
    </location>
</feature>
<feature type="compositionally biased region" description="Pro residues" evidence="2">
    <location>
        <begin position="433"/>
        <end position="451"/>
    </location>
</feature>
<dbReference type="STRING" id="418784.A0A2P7YPF7"/>
<protein>
    <recommendedName>
        <fullName evidence="7">WH1 domain-containing protein</fullName>
    </recommendedName>
</protein>
<dbReference type="GO" id="GO:0071933">
    <property type="term" value="F:Arp2/3 complex binding"/>
    <property type="evidence" value="ECO:0007669"/>
    <property type="project" value="EnsemblFungi"/>
</dbReference>
<feature type="domain" description="WH2" evidence="4">
    <location>
        <begin position="558"/>
        <end position="578"/>
    </location>
</feature>
<dbReference type="GO" id="GO:0030041">
    <property type="term" value="P:actin filament polymerization"/>
    <property type="evidence" value="ECO:0007669"/>
    <property type="project" value="EnsemblFungi"/>
</dbReference>
<reference evidence="5 6" key="1">
    <citation type="submission" date="2018-03" db="EMBL/GenBank/DDBJ databases">
        <title>Candida pseudohaemulonii genome assembly and annotation.</title>
        <authorList>
            <person name="Munoz J.F."/>
            <person name="Gade L.G."/>
            <person name="Chow N.A."/>
            <person name="Litvintseva A.P."/>
            <person name="Loparev V.N."/>
            <person name="Cuomo C.A."/>
        </authorList>
    </citation>
    <scope>NUCLEOTIDE SEQUENCE [LARGE SCALE GENOMIC DNA]</scope>
    <source>
        <strain evidence="5 6">B12108</strain>
    </source>
</reference>
<dbReference type="FunFam" id="2.30.29.30:FF:000281">
    <property type="entry name" value="Actin associated protein"/>
    <property type="match status" value="1"/>
</dbReference>
<dbReference type="GO" id="GO:2000601">
    <property type="term" value="P:positive regulation of Arp2/3 complex-mediated actin nucleation"/>
    <property type="evidence" value="ECO:0007669"/>
    <property type="project" value="EnsemblFungi"/>
</dbReference>
<evidence type="ECO:0000313" key="5">
    <source>
        <dbReference type="EMBL" id="PSK37847.1"/>
    </source>
</evidence>
<dbReference type="Gene3D" id="2.30.29.30">
    <property type="entry name" value="Pleckstrin-homology domain (PH domain)/Phosphotyrosine-binding domain (PTB)"/>
    <property type="match status" value="1"/>
</dbReference>
<dbReference type="GO" id="GO:0045010">
    <property type="term" value="P:actin nucleation"/>
    <property type="evidence" value="ECO:0007669"/>
    <property type="project" value="EnsemblFungi"/>
</dbReference>
<evidence type="ECO:0000259" key="4">
    <source>
        <dbReference type="PROSITE" id="PS51082"/>
    </source>
</evidence>
<keyword evidence="1" id="KW-0597">Phosphoprotein</keyword>
<dbReference type="GO" id="GO:0003779">
    <property type="term" value="F:actin binding"/>
    <property type="evidence" value="ECO:0007669"/>
    <property type="project" value="EnsemblFungi"/>
</dbReference>
<dbReference type="GO" id="GO:0032233">
    <property type="term" value="P:positive regulation of actin filament bundle assembly"/>
    <property type="evidence" value="ECO:0007669"/>
    <property type="project" value="EnsemblFungi"/>
</dbReference>
<organism evidence="5 6">
    <name type="scientific">Candidozyma pseudohaemuli</name>
    <dbReference type="NCBI Taxonomy" id="418784"/>
    <lineage>
        <taxon>Eukaryota</taxon>
        <taxon>Fungi</taxon>
        <taxon>Dikarya</taxon>
        <taxon>Ascomycota</taxon>
        <taxon>Saccharomycotina</taxon>
        <taxon>Pichiomycetes</taxon>
        <taxon>Metschnikowiaceae</taxon>
        <taxon>Candidozyma</taxon>
    </lineage>
</organism>
<feature type="compositionally biased region" description="Low complexity" evidence="2">
    <location>
        <begin position="452"/>
        <end position="487"/>
    </location>
</feature>
<feature type="compositionally biased region" description="Pro residues" evidence="2">
    <location>
        <begin position="514"/>
        <end position="523"/>
    </location>
</feature>
<evidence type="ECO:0000313" key="6">
    <source>
        <dbReference type="Proteomes" id="UP000241107"/>
    </source>
</evidence>
<sequence>MGILTTADKEKVKRAVPKASNKIIDATVARLYIAHPDPNEWTYTGLVGAIALVDDLVGHTFFLKLVDILGTKGVVWDQELYVNFEYHQDRKFFHTFEIEDCLVGLLFEDTSDAAHFFKRVSNRQKYASKDTLKNKNAIALKGQLAPEAAKIGPRGEYVNVQSDQRMRRTRGVLYYDDQPPPEWRLLYAELASAGITEDMIAENREFIKDYIAKQGGPLVGLEPPIPRKHTAPQNVFDDQQSYNDRPPVPSKKNKKAPPPPPPASAPSQTPPEITPTSTHLSTPNELTPQHTQSSDGSAPFAAVPENRFRVPPATAPIPQLPHNTVPNQMEYNTPAPGITQQNSGLGQSLRPPLFGAHSSLYGQPVQGIQPPPPPPGRNNSASGPGALPARGNPPPPPARGNPPAPPPRGGVPPPPPPRANPTGGSMAPQRTGAPPPPPPRAARGAPPPPPARGARPQQAQPQQPQQPQQPPQQSYQPPAPQQLQSYQPPLPPQRDAEAAHPAPPQQQHQQPQASAPPPPPMPPQANAAPSGGAPPPPPPPPDLGSAEPSAPLPQPDAGRDALLSSIRGAGGIGALKKTDKSQLDKPSALLSEAKGDQPPPSSGGGGGGGQPETLADALAGALNKRKAKVAASDDEEEDW</sequence>
<dbReference type="PROSITE" id="PS50229">
    <property type="entry name" value="WH1"/>
    <property type="match status" value="1"/>
</dbReference>
<dbReference type="InterPro" id="IPR033927">
    <property type="entry name" value="WASPfam_EVH1"/>
</dbReference>
<dbReference type="GeneID" id="36566481"/>
<evidence type="ECO:0008006" key="7">
    <source>
        <dbReference type="Google" id="ProtNLM"/>
    </source>
</evidence>
<dbReference type="AlphaFoldDB" id="A0A2P7YPF7"/>
<dbReference type="Pfam" id="PF00568">
    <property type="entry name" value="WH1"/>
    <property type="match status" value="1"/>
</dbReference>
<feature type="compositionally biased region" description="Low complexity" evidence="2">
    <location>
        <begin position="420"/>
        <end position="432"/>
    </location>
</feature>
<dbReference type="SMART" id="SM00461">
    <property type="entry name" value="WH1"/>
    <property type="match status" value="1"/>
</dbReference>
<feature type="compositionally biased region" description="Pro residues" evidence="2">
    <location>
        <begin position="391"/>
        <end position="419"/>
    </location>
</feature>
<dbReference type="EMBL" id="PYFQ01000007">
    <property type="protein sequence ID" value="PSK37847.1"/>
    <property type="molecule type" value="Genomic_DNA"/>
</dbReference>
<dbReference type="Pfam" id="PF02205">
    <property type="entry name" value="WH2"/>
    <property type="match status" value="1"/>
</dbReference>
<dbReference type="OrthoDB" id="8963340at2759"/>
<evidence type="ECO:0000256" key="1">
    <source>
        <dbReference type="ARBA" id="ARBA00022553"/>
    </source>
</evidence>
<feature type="compositionally biased region" description="Polar residues" evidence="2">
    <location>
        <begin position="274"/>
        <end position="296"/>
    </location>
</feature>
<accession>A0A2P7YPF7</accession>
<dbReference type="Proteomes" id="UP000241107">
    <property type="component" value="Unassembled WGS sequence"/>
</dbReference>
<feature type="compositionally biased region" description="Pro residues" evidence="2">
    <location>
        <begin position="532"/>
        <end position="542"/>
    </location>
</feature>
<feature type="compositionally biased region" description="Pro residues" evidence="2">
    <location>
        <begin position="256"/>
        <end position="273"/>
    </location>
</feature>
<evidence type="ECO:0000256" key="2">
    <source>
        <dbReference type="SAM" id="MobiDB-lite"/>
    </source>
</evidence>
<dbReference type="InterPro" id="IPR000697">
    <property type="entry name" value="WH1/EVH1_dom"/>
</dbReference>
<dbReference type="GO" id="GO:0051666">
    <property type="term" value="P:actin cortical patch localization"/>
    <property type="evidence" value="ECO:0007669"/>
    <property type="project" value="EnsemblFungi"/>
</dbReference>
<dbReference type="VEuPathDB" id="FungiDB:C7M61_003092"/>
<dbReference type="CDD" id="cd01205">
    <property type="entry name" value="EVH1_WASP-like"/>
    <property type="match status" value="1"/>
</dbReference>
<feature type="region of interest" description="Disordered" evidence="2">
    <location>
        <begin position="221"/>
        <end position="639"/>
    </location>
</feature>
<dbReference type="InterPro" id="IPR011993">
    <property type="entry name" value="PH-like_dom_sf"/>
</dbReference>
<name>A0A2P7YPF7_9ASCO</name>
<comment type="caution">
    <text evidence="5">The sequence shown here is derived from an EMBL/GenBank/DDBJ whole genome shotgun (WGS) entry which is preliminary data.</text>
</comment>
<gene>
    <name evidence="5" type="ORF">C7M61_003092</name>
</gene>
<keyword evidence="6" id="KW-1185">Reference proteome</keyword>
<evidence type="ECO:0000259" key="3">
    <source>
        <dbReference type="PROSITE" id="PS50229"/>
    </source>
</evidence>
<feature type="compositionally biased region" description="Polar residues" evidence="2">
    <location>
        <begin position="321"/>
        <end position="331"/>
    </location>
</feature>
<dbReference type="InterPro" id="IPR003124">
    <property type="entry name" value="WH2_dom"/>
</dbReference>